<evidence type="ECO:0000256" key="1">
    <source>
        <dbReference type="SAM" id="MobiDB-lite"/>
    </source>
</evidence>
<dbReference type="Proteomes" id="UP001497512">
    <property type="component" value="Chromosome 3"/>
</dbReference>
<organism evidence="2 3">
    <name type="scientific">Sphagnum troendelagicum</name>
    <dbReference type="NCBI Taxonomy" id="128251"/>
    <lineage>
        <taxon>Eukaryota</taxon>
        <taxon>Viridiplantae</taxon>
        <taxon>Streptophyta</taxon>
        <taxon>Embryophyta</taxon>
        <taxon>Bryophyta</taxon>
        <taxon>Sphagnophytina</taxon>
        <taxon>Sphagnopsida</taxon>
        <taxon>Sphagnales</taxon>
        <taxon>Sphagnaceae</taxon>
        <taxon>Sphagnum</taxon>
    </lineage>
</organism>
<feature type="region of interest" description="Disordered" evidence="1">
    <location>
        <begin position="377"/>
        <end position="399"/>
    </location>
</feature>
<proteinExistence type="predicted"/>
<feature type="region of interest" description="Disordered" evidence="1">
    <location>
        <begin position="284"/>
        <end position="313"/>
    </location>
</feature>
<sequence length="782" mass="87612">MMHVMTMENFKESTRGNSSDREVVSIPLVPVLDLAQQKGLRADMEDGHNMGFALLSSSLCKSLEMIEPPASSNMLEHVQDSDSVCSDLEVTWAVQVLDKLITLAKQWHIVTNPGYKSARQPIFESKAPKLEQESELQMQSLENCTLTSPPKVTSQGLSLQVQQATDFLKRQSSEHANHNLVLMQETALDDGMNQMASQNKLPGCSEAAVKTHDNTECKNGLQAETIQEPAIKQKQTRAQIHDDVCTKRFLEDIRAEFKQYPPQSLEEFEVHDSDDLLEPQFASQVDHGTPTRGDNREDSQHLNPSPSSFTFEDSPISVLSEEDQLTLKPLKRLFVEIPPQEDQSFHEFYDSKVPSSARTELEYPCGSAFIYRASPASTLSAEPDEQPHLTEVSDSSEQNELQYPCSSTFVYRDESSDSESFEDDPHEQLQVMKAAPAAATTDLPSKLPVIHTFGFFNTDSNLRYGKQPTELGTGYDMPEQTEIQAEGGEPPDSPGFGYTDSPVSVLPKLSTDEYQTSETATSSPDVDLPELQLFHQASNLEPWLQRDGEALDEEDLQFLFPPHAKYRDIIFSEEVVLRRGHECSCTWTPELQNQCCSPSSDLGRSRGQSKRHQELSRSIGQLAQDLSKWHSVDIHQSQKSSTDDDDEEIFPSVKSWEIQEEEGTPKKTPIRRHRKQQGQKIISVASLRSQSTSLVPSTKQRSNSEFVPCSGRLFSWPGRILSFSPGSKVRFRDMSERGSVNRETSFGGSAKRDAHQVKSILKGSHRNHASVTVADILRRDFG</sequence>
<reference evidence="2" key="1">
    <citation type="submission" date="2024-02" db="EMBL/GenBank/DDBJ databases">
        <authorList>
            <consortium name="ELIXIR-Norway"/>
            <consortium name="Elixir Norway"/>
        </authorList>
    </citation>
    <scope>NUCLEOTIDE SEQUENCE</scope>
</reference>
<feature type="region of interest" description="Disordered" evidence="1">
    <location>
        <begin position="596"/>
        <end position="617"/>
    </location>
</feature>
<gene>
    <name evidence="2" type="ORF">CSSPTR1EN2_LOCUS15020</name>
</gene>
<name>A0ABP0UEW8_9BRYO</name>
<keyword evidence="3" id="KW-1185">Reference proteome</keyword>
<evidence type="ECO:0000313" key="3">
    <source>
        <dbReference type="Proteomes" id="UP001497512"/>
    </source>
</evidence>
<protein>
    <submittedName>
        <fullName evidence="2">Uncharacterized protein</fullName>
    </submittedName>
</protein>
<evidence type="ECO:0000313" key="2">
    <source>
        <dbReference type="EMBL" id="CAK9219951.1"/>
    </source>
</evidence>
<feature type="region of interest" description="Disordered" evidence="1">
    <location>
        <begin position="483"/>
        <end position="504"/>
    </location>
</feature>
<accession>A0ABP0UEW8</accession>
<feature type="compositionally biased region" description="Polar residues" evidence="1">
    <location>
        <begin position="301"/>
        <end position="311"/>
    </location>
</feature>
<dbReference type="EMBL" id="OZ019895">
    <property type="protein sequence ID" value="CAK9219951.1"/>
    <property type="molecule type" value="Genomic_DNA"/>
</dbReference>